<dbReference type="EMBL" id="Y11878">
    <property type="protein sequence ID" value="CAA72623.1"/>
    <property type="molecule type" value="mRNA"/>
</dbReference>
<keyword evidence="3 6" id="KW-0645">Protease</keyword>
<dbReference type="InterPro" id="IPR009003">
    <property type="entry name" value="Peptidase_S1_PA"/>
</dbReference>
<feature type="domain" description="Peptidase S1" evidence="5">
    <location>
        <begin position="49"/>
        <end position="276"/>
    </location>
</feature>
<accession>P91894</accession>
<dbReference type="PANTHER" id="PTHR24252">
    <property type="entry name" value="ACROSIN-RELATED"/>
    <property type="match status" value="1"/>
</dbReference>
<dbReference type="InterPro" id="IPR043504">
    <property type="entry name" value="Peptidase_S1_PA_chymotrypsin"/>
</dbReference>
<evidence type="ECO:0000256" key="4">
    <source>
        <dbReference type="SAM" id="SignalP"/>
    </source>
</evidence>
<keyword evidence="1" id="KW-1015">Disulfide bond</keyword>
<dbReference type="InterPro" id="IPR001254">
    <property type="entry name" value="Trypsin_dom"/>
</dbReference>
<feature type="chain" id="PRO_5004161476" evidence="4">
    <location>
        <begin position="17"/>
        <end position="276"/>
    </location>
</feature>
<feature type="signal peptide" evidence="4">
    <location>
        <begin position="1"/>
        <end position="16"/>
    </location>
</feature>
<dbReference type="GO" id="GO:0006508">
    <property type="term" value="P:proteolysis"/>
    <property type="evidence" value="ECO:0007669"/>
    <property type="project" value="UniProtKB-KW"/>
</dbReference>
<proteinExistence type="evidence at transcript level"/>
<evidence type="ECO:0000256" key="1">
    <source>
        <dbReference type="ARBA" id="ARBA00023157"/>
    </source>
</evidence>
<dbReference type="GO" id="GO:0004252">
    <property type="term" value="F:serine-type endopeptidase activity"/>
    <property type="evidence" value="ECO:0007669"/>
    <property type="project" value="InterPro"/>
</dbReference>
<dbReference type="SUPFAM" id="SSF50494">
    <property type="entry name" value="Trypsin-like serine proteases"/>
    <property type="match status" value="1"/>
</dbReference>
<dbReference type="InterPro" id="IPR018114">
    <property type="entry name" value="TRYPSIN_HIS"/>
</dbReference>
<dbReference type="CDD" id="cd00190">
    <property type="entry name" value="Tryp_SPc"/>
    <property type="match status" value="1"/>
</dbReference>
<keyword evidence="3" id="KW-0378">Hydrolase</keyword>
<dbReference type="FunFam" id="2.40.10.10:FF:000002">
    <property type="entry name" value="Transmembrane protease serine"/>
    <property type="match status" value="1"/>
</dbReference>
<evidence type="ECO:0000313" key="6">
    <source>
        <dbReference type="EMBL" id="CAA72623.1"/>
    </source>
</evidence>
<dbReference type="SMART" id="SM00020">
    <property type="entry name" value="Tryp_SPc"/>
    <property type="match status" value="1"/>
</dbReference>
<evidence type="ECO:0000256" key="3">
    <source>
        <dbReference type="RuleBase" id="RU363034"/>
    </source>
</evidence>
<evidence type="ECO:0000256" key="2">
    <source>
        <dbReference type="ARBA" id="ARBA00024195"/>
    </source>
</evidence>
<dbReference type="Gene3D" id="2.40.10.10">
    <property type="entry name" value="Trypsin-like serine proteases"/>
    <property type="match status" value="2"/>
</dbReference>
<sequence>MMRFLLLVALAAPSLSQWVADCGQSQYPDAAGGQTWTTRTVYENGVPRIVGGVEARPNEFPWQVSLTNTGGSHFCGGVVLNTNYVITAAHCTDGRTASDILVWVARTKIFDGVDGLQFDVTVLTQNADYHPGRIDNDISLLKTATAMPSDDTVRGACSPIAGYAYPENQVTVSGWGTTSYGGLLRHLLYTNVWTMTNADCDGLRRYSQVSINMLCTAVNVPGRDACQGDSGGPLVINNSGSFQIVGLVSWGIGCATAPGVYTRVTQFIDWIAQNAV</sequence>
<dbReference type="FunFam" id="2.40.10.10:FF:000068">
    <property type="entry name" value="transmembrane protease serine 2"/>
    <property type="match status" value="1"/>
</dbReference>
<dbReference type="InterPro" id="IPR001314">
    <property type="entry name" value="Peptidase_S1A"/>
</dbReference>
<evidence type="ECO:0000259" key="5">
    <source>
        <dbReference type="PROSITE" id="PS50240"/>
    </source>
</evidence>
<protein>
    <submittedName>
        <fullName evidence="6">Trypsin-like protease</fullName>
    </submittedName>
</protein>
<dbReference type="PROSITE" id="PS00135">
    <property type="entry name" value="TRYPSIN_SER"/>
    <property type="match status" value="1"/>
</dbReference>
<dbReference type="PANTHER" id="PTHR24252:SF7">
    <property type="entry name" value="HYALIN"/>
    <property type="match status" value="1"/>
</dbReference>
<reference evidence="6" key="1">
    <citation type="submission" date="1997-03" db="EMBL/GenBank/DDBJ databases">
        <authorList>
            <person name="Eberhardt J."/>
            <person name="Peterson A."/>
        </authorList>
    </citation>
    <scope>NUCLEOTIDE SEQUENCE</scope>
    <source>
        <tissue evidence="6">Midgut</tissue>
    </source>
</reference>
<dbReference type="PROSITE" id="PS50240">
    <property type="entry name" value="TRYPSIN_DOM"/>
    <property type="match status" value="1"/>
</dbReference>
<keyword evidence="4" id="KW-0732">Signal</keyword>
<dbReference type="AlphaFoldDB" id="P91894"/>
<comment type="similarity">
    <text evidence="2">Belongs to the peptidase S1 family. CLIP subfamily.</text>
</comment>
<dbReference type="PROSITE" id="PS00134">
    <property type="entry name" value="TRYPSIN_HIS"/>
    <property type="match status" value="1"/>
</dbReference>
<dbReference type="InterPro" id="IPR033116">
    <property type="entry name" value="TRYPSIN_SER"/>
</dbReference>
<name>P91894_AREMA</name>
<keyword evidence="3" id="KW-0720">Serine protease</keyword>
<organism evidence="6">
    <name type="scientific">Arenicola marina</name>
    <name type="common">Lugworm</name>
    <name type="synonym">Lumbricus marinus</name>
    <dbReference type="NCBI Taxonomy" id="6344"/>
    <lineage>
        <taxon>Eukaryota</taxon>
        <taxon>Metazoa</taxon>
        <taxon>Spiralia</taxon>
        <taxon>Lophotrochozoa</taxon>
        <taxon>Annelida</taxon>
        <taxon>Polychaeta</taxon>
        <taxon>Sedentaria</taxon>
        <taxon>Scolecida</taxon>
        <taxon>Arenicolidae</taxon>
        <taxon>Arenicola</taxon>
    </lineage>
</organism>
<dbReference type="Pfam" id="PF00089">
    <property type="entry name" value="Trypsin"/>
    <property type="match status" value="1"/>
</dbReference>
<dbReference type="PRINTS" id="PR00722">
    <property type="entry name" value="CHYMOTRYPSIN"/>
</dbReference>